<dbReference type="EMBL" id="JBHSRD010000004">
    <property type="protein sequence ID" value="MFC6008389.1"/>
    <property type="molecule type" value="Genomic_DNA"/>
</dbReference>
<sequence length="142" mass="15603">METHAVPEIEQLLAHDSWQLVRGTAVGRLAVIVDDQPEIFPVNHVVDRGDIVFRTAPGTKLGGADGSRVAFEVDGVDLQTGLAWSVVAKGRAHVVRQLHDVLETFGMSLAAWQQGSKPIFVRIEVDDITGRRFVPTWRDPQG</sequence>
<dbReference type="Gene3D" id="2.30.110.10">
    <property type="entry name" value="Electron Transport, Fmn-binding Protein, Chain A"/>
    <property type="match status" value="1"/>
</dbReference>
<dbReference type="Proteomes" id="UP001596189">
    <property type="component" value="Unassembled WGS sequence"/>
</dbReference>
<name>A0ABW1JGR4_9ACTN</name>
<comment type="caution">
    <text evidence="1">The sequence shown here is derived from an EMBL/GenBank/DDBJ whole genome shotgun (WGS) entry which is preliminary data.</text>
</comment>
<organism evidence="1 2">
    <name type="scientific">Angustibacter luteus</name>
    <dbReference type="NCBI Taxonomy" id="658456"/>
    <lineage>
        <taxon>Bacteria</taxon>
        <taxon>Bacillati</taxon>
        <taxon>Actinomycetota</taxon>
        <taxon>Actinomycetes</taxon>
        <taxon>Kineosporiales</taxon>
        <taxon>Kineosporiaceae</taxon>
    </lineage>
</organism>
<proteinExistence type="predicted"/>
<evidence type="ECO:0000313" key="1">
    <source>
        <dbReference type="EMBL" id="MFC6008389.1"/>
    </source>
</evidence>
<keyword evidence="2" id="KW-1185">Reference proteome</keyword>
<dbReference type="Pfam" id="PF12900">
    <property type="entry name" value="Pyridox_ox_2"/>
    <property type="match status" value="1"/>
</dbReference>
<dbReference type="SUPFAM" id="SSF50475">
    <property type="entry name" value="FMN-binding split barrel"/>
    <property type="match status" value="1"/>
</dbReference>
<dbReference type="InterPro" id="IPR012349">
    <property type="entry name" value="Split_barrel_FMN-bd"/>
</dbReference>
<dbReference type="RefSeq" id="WP_345714915.1">
    <property type="nucleotide sequence ID" value="NZ_BAABFP010000002.1"/>
</dbReference>
<accession>A0ABW1JGR4</accession>
<evidence type="ECO:0000313" key="2">
    <source>
        <dbReference type="Proteomes" id="UP001596189"/>
    </source>
</evidence>
<protein>
    <submittedName>
        <fullName evidence="1">Pyridoxamine 5'-phosphate oxidase family protein</fullName>
    </submittedName>
</protein>
<reference evidence="2" key="1">
    <citation type="journal article" date="2019" name="Int. J. Syst. Evol. Microbiol.">
        <title>The Global Catalogue of Microorganisms (GCM) 10K type strain sequencing project: providing services to taxonomists for standard genome sequencing and annotation.</title>
        <authorList>
            <consortium name="The Broad Institute Genomics Platform"/>
            <consortium name="The Broad Institute Genome Sequencing Center for Infectious Disease"/>
            <person name="Wu L."/>
            <person name="Ma J."/>
        </authorList>
    </citation>
    <scope>NUCLEOTIDE SEQUENCE [LARGE SCALE GENOMIC DNA]</scope>
    <source>
        <strain evidence="2">KACC 14249</strain>
    </source>
</reference>
<gene>
    <name evidence="1" type="ORF">ACFQDO_14725</name>
</gene>
<dbReference type="InterPro" id="IPR024747">
    <property type="entry name" value="Pyridox_Oxase-rel"/>
</dbReference>